<evidence type="ECO:0000313" key="3">
    <source>
        <dbReference type="Proteomes" id="UP000008281"/>
    </source>
</evidence>
<dbReference type="HOGENOM" id="CLU_010194_1_0_1"/>
<dbReference type="InParanoid" id="E3MR52"/>
<organism evidence="3">
    <name type="scientific">Caenorhabditis remanei</name>
    <name type="common">Caenorhabditis vulgaris</name>
    <dbReference type="NCBI Taxonomy" id="31234"/>
    <lineage>
        <taxon>Eukaryota</taxon>
        <taxon>Metazoa</taxon>
        <taxon>Ecdysozoa</taxon>
        <taxon>Nematoda</taxon>
        <taxon>Chromadorea</taxon>
        <taxon>Rhabditida</taxon>
        <taxon>Rhabditina</taxon>
        <taxon>Rhabditomorpha</taxon>
        <taxon>Rhabditoidea</taxon>
        <taxon>Rhabditidae</taxon>
        <taxon>Peloderinae</taxon>
        <taxon>Caenorhabditis</taxon>
    </lineage>
</organism>
<dbReference type="STRING" id="31234.E3MR52"/>
<dbReference type="PANTHER" id="PTHR44115">
    <property type="entry name" value="PROTEIN CBG09704"/>
    <property type="match status" value="1"/>
</dbReference>
<dbReference type="OMA" id="DVNCGEF"/>
<dbReference type="InterPro" id="IPR002347">
    <property type="entry name" value="SDR_fam"/>
</dbReference>
<accession>E3MR52</accession>
<dbReference type="PRINTS" id="PR00080">
    <property type="entry name" value="SDRFAMILY"/>
</dbReference>
<evidence type="ECO:0000256" key="1">
    <source>
        <dbReference type="RuleBase" id="RU000363"/>
    </source>
</evidence>
<dbReference type="FunFam" id="3.40.50.720:FF:000084">
    <property type="entry name" value="Short-chain dehydrogenase reductase"/>
    <property type="match status" value="1"/>
</dbReference>
<dbReference type="eggNOG" id="KOG0725">
    <property type="taxonomic scope" value="Eukaryota"/>
</dbReference>
<gene>
    <name evidence="2" type="ORF">CRE_13529</name>
</gene>
<dbReference type="Gene3D" id="3.40.50.720">
    <property type="entry name" value="NAD(P)-binding Rossmann-like Domain"/>
    <property type="match status" value="1"/>
</dbReference>
<dbReference type="OrthoDB" id="47007at2759"/>
<dbReference type="Pfam" id="PF13561">
    <property type="entry name" value="adh_short_C2"/>
    <property type="match status" value="1"/>
</dbReference>
<dbReference type="PRINTS" id="PR00081">
    <property type="entry name" value="GDHRDH"/>
</dbReference>
<comment type="similarity">
    <text evidence="1">Belongs to the short-chain dehydrogenases/reductases (SDR) family.</text>
</comment>
<reference evidence="2" key="1">
    <citation type="submission" date="2007-07" db="EMBL/GenBank/DDBJ databases">
        <title>PCAP assembly of the Caenorhabditis remanei genome.</title>
        <authorList>
            <consortium name="The Caenorhabditis remanei Sequencing Consortium"/>
            <person name="Wilson R.K."/>
        </authorList>
    </citation>
    <scope>NUCLEOTIDE SEQUENCE [LARGE SCALE GENOMIC DNA]</scope>
    <source>
        <strain evidence="2">PB4641</strain>
    </source>
</reference>
<dbReference type="EMBL" id="DS268468">
    <property type="protein sequence ID" value="EFP07163.1"/>
    <property type="molecule type" value="Genomic_DNA"/>
</dbReference>
<dbReference type="Proteomes" id="UP000008281">
    <property type="component" value="Unassembled WGS sequence"/>
</dbReference>
<dbReference type="SUPFAM" id="SSF51735">
    <property type="entry name" value="NAD(P)-binding Rossmann-fold domains"/>
    <property type="match status" value="1"/>
</dbReference>
<evidence type="ECO:0000313" key="2">
    <source>
        <dbReference type="EMBL" id="EFP07163.1"/>
    </source>
</evidence>
<name>E3MR52_CAERE</name>
<dbReference type="InterPro" id="IPR036291">
    <property type="entry name" value="NAD(P)-bd_dom_sf"/>
</dbReference>
<dbReference type="Pfam" id="PF00106">
    <property type="entry name" value="adh_short"/>
    <property type="match status" value="1"/>
</dbReference>
<sequence>MARFSGKVALVTGSSSGIGRATAILLAKQGCKVTITGRNTDRLERTKQEILKNGTPESDVLVIAADLNVESEQDNLIDSTVAKFGRLDILVNSAGGAFVDPEGKIGVNQGMEVFDKHMYTNLRTIVMLTKKAIPHLMKTKGEVVNVSAMGADHHGNPHFIYHSMPKAALNQFTRSAAIELIRHGVRVNSVSPGFTNTGFGTSMGIPDEIWRKVSFEISFSKNISISQMVEFMSSHKECIPYGAVAQPDHIAQVIAFLADRTMSSFIIGQSIVVDGGSSLLMGMDVHDVTGFMAL</sequence>
<dbReference type="PANTHER" id="PTHR44115:SF3">
    <property type="entry name" value="3-OXOACYL-[ACYL-CARRIER-PROTEIN] REDUCTASE-RELATED"/>
    <property type="match status" value="1"/>
</dbReference>
<protein>
    <submittedName>
        <fullName evidence="2">Uncharacterized protein</fullName>
    </submittedName>
</protein>
<keyword evidence="3" id="KW-1185">Reference proteome</keyword>
<proteinExistence type="inferred from homology"/>
<dbReference type="AlphaFoldDB" id="E3MR52"/>